<dbReference type="PANTHER" id="PTHR45138">
    <property type="entry name" value="REGULATORY COMPONENTS OF SENSORY TRANSDUCTION SYSTEM"/>
    <property type="match status" value="1"/>
</dbReference>
<evidence type="ECO:0000256" key="1">
    <source>
        <dbReference type="ARBA" id="ARBA00001971"/>
    </source>
</evidence>
<keyword evidence="6" id="KW-0479">Metal-binding</keyword>
<organism evidence="13 14">
    <name type="scientific">Pusillimonas minor</name>
    <dbReference type="NCBI Taxonomy" id="2697024"/>
    <lineage>
        <taxon>Bacteria</taxon>
        <taxon>Pseudomonadati</taxon>
        <taxon>Pseudomonadota</taxon>
        <taxon>Betaproteobacteria</taxon>
        <taxon>Burkholderiales</taxon>
        <taxon>Alcaligenaceae</taxon>
        <taxon>Pusillimonas</taxon>
    </lineage>
</organism>
<sequence length="462" mass="51452">MLLDIFRREWALFNEFAGPGVPERVEHIVLQQADSLASQFYDTMLKDPQAQQFLDHEQVRTRLRASLILWLTRLFGPVSAEAADDLYADQHKIGEVHARVDIPVALVLRGARSLKRAFNAYLDRVAPDDDAFKLSACRFFGAKIDLAMEVMSQAYASSSARKARSSEAYRLFSITENLATEKERQKAALLDWESQVMYETVLGNASTRLVRVRESEFGLWFRHKGIHAFQGVPEADVIAQSIDAIDNVCLVALETEGAVDAQGRSDVVREIRNHARNIQLHLGSLFARSLELESGKDVLTRLLNRKFLPTVLAREIEHSRKSGSGFAVAVIDIDHFKRINDNYGHEAGDQVIQQVAAVLSEHCRGGDFLFRMGGEEFLLVLVDLDIQQAGLLCDRVRQAVQKHPFLIPDGTVLAVTVSIGLASHTGHPDYHYLLRQADDAVYEAKANGRNRVATHASGASAA</sequence>
<evidence type="ECO:0000259" key="12">
    <source>
        <dbReference type="PROSITE" id="PS50887"/>
    </source>
</evidence>
<dbReference type="UniPathway" id="UPA00599"/>
<dbReference type="SMART" id="SM00267">
    <property type="entry name" value="GGDEF"/>
    <property type="match status" value="1"/>
</dbReference>
<proteinExistence type="predicted"/>
<dbReference type="PANTHER" id="PTHR45138:SF9">
    <property type="entry name" value="DIGUANYLATE CYCLASE DGCM-RELATED"/>
    <property type="match status" value="1"/>
</dbReference>
<dbReference type="CDD" id="cd01949">
    <property type="entry name" value="GGDEF"/>
    <property type="match status" value="1"/>
</dbReference>
<comment type="cofactor">
    <cofactor evidence="1">
        <name>heme</name>
        <dbReference type="ChEBI" id="CHEBI:30413"/>
    </cofactor>
</comment>
<keyword evidence="8" id="KW-0460">Magnesium</keyword>
<dbReference type="InterPro" id="IPR050469">
    <property type="entry name" value="Diguanylate_Cyclase"/>
</dbReference>
<dbReference type="RefSeq" id="WP_185779674.1">
    <property type="nucleotide sequence ID" value="NZ_JACJUU010000005.1"/>
</dbReference>
<evidence type="ECO:0000256" key="10">
    <source>
        <dbReference type="ARBA" id="ARBA00029839"/>
    </source>
</evidence>
<dbReference type="InterPro" id="IPR012292">
    <property type="entry name" value="Globin/Proto"/>
</dbReference>
<dbReference type="GO" id="GO:0052621">
    <property type="term" value="F:diguanylate cyclase activity"/>
    <property type="evidence" value="ECO:0007669"/>
    <property type="project" value="UniProtKB-EC"/>
</dbReference>
<evidence type="ECO:0000256" key="8">
    <source>
        <dbReference type="ARBA" id="ARBA00022842"/>
    </source>
</evidence>
<dbReference type="FunFam" id="3.30.70.270:FF:000001">
    <property type="entry name" value="Diguanylate cyclase domain protein"/>
    <property type="match status" value="1"/>
</dbReference>
<keyword evidence="7" id="KW-0547">Nucleotide-binding</keyword>
<keyword evidence="14" id="KW-1185">Reference proteome</keyword>
<dbReference type="GO" id="GO:0046872">
    <property type="term" value="F:metal ion binding"/>
    <property type="evidence" value="ECO:0007669"/>
    <property type="project" value="UniProtKB-KW"/>
</dbReference>
<dbReference type="Pfam" id="PF11563">
    <property type="entry name" value="Protoglobin"/>
    <property type="match status" value="1"/>
</dbReference>
<accession>A0A842HP26</accession>
<evidence type="ECO:0000256" key="2">
    <source>
        <dbReference type="ARBA" id="ARBA00012528"/>
    </source>
</evidence>
<dbReference type="GO" id="GO:0043709">
    <property type="term" value="P:cell adhesion involved in single-species biofilm formation"/>
    <property type="evidence" value="ECO:0007669"/>
    <property type="project" value="TreeGrafter"/>
</dbReference>
<gene>
    <name evidence="13" type="ORF">GTU67_08585</name>
</gene>
<comment type="catalytic activity">
    <reaction evidence="11">
        <text>2 GTP = 3',3'-c-di-GMP + 2 diphosphate</text>
        <dbReference type="Rhea" id="RHEA:24898"/>
        <dbReference type="ChEBI" id="CHEBI:33019"/>
        <dbReference type="ChEBI" id="CHEBI:37565"/>
        <dbReference type="ChEBI" id="CHEBI:58805"/>
        <dbReference type="EC" id="2.7.7.65"/>
    </reaction>
</comment>
<name>A0A842HP26_9BURK</name>
<dbReference type="GO" id="GO:0020037">
    <property type="term" value="F:heme binding"/>
    <property type="evidence" value="ECO:0007669"/>
    <property type="project" value="InterPro"/>
</dbReference>
<evidence type="ECO:0000256" key="5">
    <source>
        <dbReference type="ARBA" id="ARBA00022679"/>
    </source>
</evidence>
<dbReference type="Pfam" id="PF21118">
    <property type="entry name" value="DosC_2nd"/>
    <property type="match status" value="1"/>
</dbReference>
<dbReference type="SUPFAM" id="SSF55073">
    <property type="entry name" value="Nucleotide cyclase"/>
    <property type="match status" value="1"/>
</dbReference>
<dbReference type="InterPro" id="IPR043128">
    <property type="entry name" value="Rev_trsase/Diguanyl_cyclase"/>
</dbReference>
<protein>
    <recommendedName>
        <fullName evidence="3">Diguanylate cyclase DosC</fullName>
        <ecNumber evidence="2">2.7.7.65</ecNumber>
    </recommendedName>
    <alternativeName>
        <fullName evidence="10">Direct oxygen-sensing cyclase</fullName>
    </alternativeName>
</protein>
<evidence type="ECO:0000256" key="11">
    <source>
        <dbReference type="ARBA" id="ARBA00034247"/>
    </source>
</evidence>
<dbReference type="InterPro" id="IPR044398">
    <property type="entry name" value="Globin-sensor_dom"/>
</dbReference>
<dbReference type="PROSITE" id="PS50887">
    <property type="entry name" value="GGDEF"/>
    <property type="match status" value="1"/>
</dbReference>
<evidence type="ECO:0000256" key="9">
    <source>
        <dbReference type="ARBA" id="ARBA00023004"/>
    </source>
</evidence>
<evidence type="ECO:0000313" key="13">
    <source>
        <dbReference type="EMBL" id="MBC2769966.1"/>
    </source>
</evidence>
<keyword evidence="5" id="KW-0808">Transferase</keyword>
<dbReference type="InterPro" id="IPR000160">
    <property type="entry name" value="GGDEF_dom"/>
</dbReference>
<comment type="caution">
    <text evidence="13">The sequence shown here is derived from an EMBL/GenBank/DDBJ whole genome shotgun (WGS) entry which is preliminary data.</text>
</comment>
<dbReference type="SUPFAM" id="SSF46458">
    <property type="entry name" value="Globin-like"/>
    <property type="match status" value="1"/>
</dbReference>
<dbReference type="Pfam" id="PF00990">
    <property type="entry name" value="GGDEF"/>
    <property type="match status" value="1"/>
</dbReference>
<dbReference type="CDD" id="cd14757">
    <property type="entry name" value="GS_EcDosC-like_GGDEF"/>
    <property type="match status" value="1"/>
</dbReference>
<feature type="domain" description="GGDEF" evidence="12">
    <location>
        <begin position="324"/>
        <end position="457"/>
    </location>
</feature>
<dbReference type="InterPro" id="IPR029787">
    <property type="entry name" value="Nucleotide_cyclase"/>
</dbReference>
<dbReference type="InterPro" id="IPR009050">
    <property type="entry name" value="Globin-like_sf"/>
</dbReference>
<evidence type="ECO:0000313" key="14">
    <source>
        <dbReference type="Proteomes" id="UP000545386"/>
    </source>
</evidence>
<dbReference type="Proteomes" id="UP000545386">
    <property type="component" value="Unassembled WGS sequence"/>
</dbReference>
<evidence type="ECO:0000256" key="6">
    <source>
        <dbReference type="ARBA" id="ARBA00022723"/>
    </source>
</evidence>
<dbReference type="GO" id="GO:1902201">
    <property type="term" value="P:negative regulation of bacterial-type flagellum-dependent cell motility"/>
    <property type="evidence" value="ECO:0007669"/>
    <property type="project" value="TreeGrafter"/>
</dbReference>
<reference evidence="13 14" key="1">
    <citation type="submission" date="2020-08" db="EMBL/GenBank/DDBJ databases">
        <title>Paraeoetvoesia sp. YC-7-48 draft genome sequence.</title>
        <authorList>
            <person name="Yao L."/>
        </authorList>
    </citation>
    <scope>NUCLEOTIDE SEQUENCE [LARGE SCALE GENOMIC DNA]</scope>
    <source>
        <strain evidence="14">YC-7-48</strain>
    </source>
</reference>
<dbReference type="EMBL" id="JACJUU010000005">
    <property type="protein sequence ID" value="MBC2769966.1"/>
    <property type="molecule type" value="Genomic_DNA"/>
</dbReference>
<dbReference type="EC" id="2.7.7.65" evidence="2"/>
<dbReference type="GO" id="GO:0019825">
    <property type="term" value="F:oxygen binding"/>
    <property type="evidence" value="ECO:0007669"/>
    <property type="project" value="InterPro"/>
</dbReference>
<evidence type="ECO:0000256" key="4">
    <source>
        <dbReference type="ARBA" id="ARBA00022617"/>
    </source>
</evidence>
<keyword evidence="9" id="KW-0408">Iron</keyword>
<dbReference type="Gene3D" id="3.30.70.270">
    <property type="match status" value="1"/>
</dbReference>
<dbReference type="InterPro" id="IPR048442">
    <property type="entry name" value="DosC_2nd"/>
</dbReference>
<keyword evidence="4" id="KW-0349">Heme</keyword>
<evidence type="ECO:0000256" key="3">
    <source>
        <dbReference type="ARBA" id="ARBA00015125"/>
    </source>
</evidence>
<dbReference type="AlphaFoldDB" id="A0A842HP26"/>
<dbReference type="NCBIfam" id="TIGR00254">
    <property type="entry name" value="GGDEF"/>
    <property type="match status" value="1"/>
</dbReference>
<dbReference type="Gene3D" id="1.10.490.10">
    <property type="entry name" value="Globins"/>
    <property type="match status" value="1"/>
</dbReference>
<evidence type="ECO:0000256" key="7">
    <source>
        <dbReference type="ARBA" id="ARBA00022741"/>
    </source>
</evidence>
<dbReference type="InterPro" id="IPR039435">
    <property type="entry name" value="DosC_GS"/>
</dbReference>
<dbReference type="GO" id="GO:0000166">
    <property type="term" value="F:nucleotide binding"/>
    <property type="evidence" value="ECO:0007669"/>
    <property type="project" value="UniProtKB-KW"/>
</dbReference>
<dbReference type="GO" id="GO:0005886">
    <property type="term" value="C:plasma membrane"/>
    <property type="evidence" value="ECO:0007669"/>
    <property type="project" value="TreeGrafter"/>
</dbReference>